<evidence type="ECO:0000259" key="6">
    <source>
        <dbReference type="PROSITE" id="PS50929"/>
    </source>
</evidence>
<dbReference type="PROSITE" id="PS00211">
    <property type="entry name" value="ABC_TRANSPORTER_1"/>
    <property type="match status" value="1"/>
</dbReference>
<evidence type="ECO:0000256" key="5">
    <source>
        <dbReference type="SAM" id="Phobius"/>
    </source>
</evidence>
<evidence type="ECO:0000256" key="4">
    <source>
        <dbReference type="ARBA" id="ARBA00023136"/>
    </source>
</evidence>
<dbReference type="Gene3D" id="1.20.1560.10">
    <property type="entry name" value="ABC transporter type 1, transmembrane domain"/>
    <property type="match status" value="1"/>
</dbReference>
<feature type="transmembrane region" description="Helical" evidence="5">
    <location>
        <begin position="23"/>
        <end position="51"/>
    </location>
</feature>
<feature type="transmembrane region" description="Helical" evidence="5">
    <location>
        <begin position="568"/>
        <end position="591"/>
    </location>
</feature>
<evidence type="ECO:0000313" key="7">
    <source>
        <dbReference type="EMBL" id="PKZ60411.1"/>
    </source>
</evidence>
<accession>A0AAP8LSW2</accession>
<dbReference type="SUPFAM" id="SSF90123">
    <property type="entry name" value="ABC transporter transmembrane region"/>
    <property type="match status" value="1"/>
</dbReference>
<protein>
    <submittedName>
        <fullName evidence="7">Iron ABC transporter ATP-binding protein</fullName>
    </submittedName>
</protein>
<comment type="caution">
    <text evidence="7">The sequence shown here is derived from an EMBL/GenBank/DDBJ whole genome shotgun (WGS) entry which is preliminary data.</text>
</comment>
<dbReference type="AlphaFoldDB" id="A0AAP8LSW2"/>
<keyword evidence="7" id="KW-0547">Nucleotide-binding</keyword>
<gene>
    <name evidence="7" type="ORF">CYJ61_03305</name>
</gene>
<dbReference type="Gene3D" id="3.40.50.300">
    <property type="entry name" value="P-loop containing nucleotide triphosphate hydrolases"/>
    <property type="match status" value="1"/>
</dbReference>
<organism evidence="7 8">
    <name type="scientific">Gardnerella vaginalis</name>
    <dbReference type="NCBI Taxonomy" id="2702"/>
    <lineage>
        <taxon>Bacteria</taxon>
        <taxon>Bacillati</taxon>
        <taxon>Actinomycetota</taxon>
        <taxon>Actinomycetes</taxon>
        <taxon>Bifidobacteriales</taxon>
        <taxon>Bifidobacteriaceae</taxon>
        <taxon>Gardnerella</taxon>
    </lineage>
</organism>
<keyword evidence="3 5" id="KW-1133">Transmembrane helix</keyword>
<dbReference type="InterPro" id="IPR017871">
    <property type="entry name" value="ABC_transporter-like_CS"/>
</dbReference>
<feature type="transmembrane region" description="Helical" evidence="5">
    <location>
        <begin position="132"/>
        <end position="154"/>
    </location>
</feature>
<dbReference type="SUPFAM" id="SSF52540">
    <property type="entry name" value="P-loop containing nucleoside triphosphate hydrolases"/>
    <property type="match status" value="2"/>
</dbReference>
<dbReference type="InterPro" id="IPR011527">
    <property type="entry name" value="ABC1_TM_dom"/>
</dbReference>
<dbReference type="InterPro" id="IPR015854">
    <property type="entry name" value="ABC_transpr_LolD-like"/>
</dbReference>
<dbReference type="GO" id="GO:0005886">
    <property type="term" value="C:plasma membrane"/>
    <property type="evidence" value="ECO:0007669"/>
    <property type="project" value="UniProtKB-SubCell"/>
</dbReference>
<proteinExistence type="predicted"/>
<dbReference type="Pfam" id="PF00005">
    <property type="entry name" value="ABC_tran"/>
    <property type="match status" value="1"/>
</dbReference>
<keyword evidence="4 5" id="KW-0472">Membrane</keyword>
<reference evidence="7 8" key="1">
    <citation type="submission" date="2017-12" db="EMBL/GenBank/DDBJ databases">
        <title>Phylogenetic diversity of female urinary microbiome.</title>
        <authorList>
            <person name="Thomas-White K."/>
            <person name="Wolfe A.J."/>
        </authorList>
    </citation>
    <scope>NUCLEOTIDE SEQUENCE [LARGE SCALE GENOMIC DNA]</scope>
    <source>
        <strain evidence="7 8">UMB0682</strain>
    </source>
</reference>
<evidence type="ECO:0000256" key="3">
    <source>
        <dbReference type="ARBA" id="ARBA00022989"/>
    </source>
</evidence>
<feature type="transmembrane region" description="Helical" evidence="5">
    <location>
        <begin position="750"/>
        <end position="778"/>
    </location>
</feature>
<keyword evidence="7" id="KW-0067">ATP-binding</keyword>
<dbReference type="EMBL" id="PKJN01000001">
    <property type="protein sequence ID" value="PKZ60411.1"/>
    <property type="molecule type" value="Genomic_DNA"/>
</dbReference>
<dbReference type="GO" id="GO:0016887">
    <property type="term" value="F:ATP hydrolysis activity"/>
    <property type="evidence" value="ECO:0007669"/>
    <property type="project" value="InterPro"/>
</dbReference>
<feature type="transmembrane region" description="Helical" evidence="5">
    <location>
        <begin position="251"/>
        <end position="279"/>
    </location>
</feature>
<comment type="subcellular location">
    <subcellularLocation>
        <location evidence="1">Cell membrane</location>
        <topology evidence="1">Multi-pass membrane protein</topology>
    </subcellularLocation>
</comment>
<dbReference type="Proteomes" id="UP000234905">
    <property type="component" value="Unassembled WGS sequence"/>
</dbReference>
<dbReference type="PROSITE" id="PS50929">
    <property type="entry name" value="ABC_TM1F"/>
    <property type="match status" value="1"/>
</dbReference>
<evidence type="ECO:0000313" key="8">
    <source>
        <dbReference type="Proteomes" id="UP000234905"/>
    </source>
</evidence>
<name>A0AAP8LSW2_GARVA</name>
<dbReference type="PANTHER" id="PTHR24220">
    <property type="entry name" value="IMPORT ATP-BINDING PROTEIN"/>
    <property type="match status" value="1"/>
</dbReference>
<evidence type="ECO:0000256" key="1">
    <source>
        <dbReference type="ARBA" id="ARBA00004651"/>
    </source>
</evidence>
<feature type="domain" description="ABC transmembrane type-1" evidence="6">
    <location>
        <begin position="612"/>
        <end position="702"/>
    </location>
</feature>
<feature type="transmembrane region" description="Helical" evidence="5">
    <location>
        <begin position="632"/>
        <end position="651"/>
    </location>
</feature>
<evidence type="ECO:0000256" key="2">
    <source>
        <dbReference type="ARBA" id="ARBA00022692"/>
    </source>
</evidence>
<keyword evidence="2 5" id="KW-0812">Transmembrane</keyword>
<dbReference type="GO" id="GO:0140359">
    <property type="term" value="F:ABC-type transporter activity"/>
    <property type="evidence" value="ECO:0007669"/>
    <property type="project" value="InterPro"/>
</dbReference>
<dbReference type="InterPro" id="IPR003439">
    <property type="entry name" value="ABC_transporter-like_ATP-bd"/>
</dbReference>
<dbReference type="GO" id="GO:0005524">
    <property type="term" value="F:ATP binding"/>
    <property type="evidence" value="ECO:0007669"/>
    <property type="project" value="UniProtKB-KW"/>
</dbReference>
<feature type="transmembrane region" description="Helical" evidence="5">
    <location>
        <begin position="526"/>
        <end position="548"/>
    </location>
</feature>
<dbReference type="InterPro" id="IPR036640">
    <property type="entry name" value="ABC1_TM_sf"/>
</dbReference>
<feature type="transmembrane region" description="Helical" evidence="5">
    <location>
        <begin position="161"/>
        <end position="181"/>
    </location>
</feature>
<dbReference type="InterPro" id="IPR027417">
    <property type="entry name" value="P-loop_NTPase"/>
</dbReference>
<feature type="transmembrane region" description="Helical" evidence="5">
    <location>
        <begin position="657"/>
        <end position="675"/>
    </location>
</feature>
<sequence length="963" mass="108464">MLNRVVSRYDSFVANHQRAKGTLVYFIVLMPQVLSVFITGLIQLAGMLLLIYTMGSLHSASTLLEGFVAFKLALSFFLQALGFIAKDRCEMLLIALFRQLTFHRFVRLSVQNNDDETLQSSALTYPNQISQIAYGVDFVLSILQFIILFAICVVQYHENSIVAVLLLVLLCVGNLFLIRWIGVLWKNYVDLEGKRRNLLSKIIDKLPHASRVYRYNVGITAIEDARKAEERVLYKRIFPQLLSNIVEQGGLTLLLAGVVLVHVTIFPNALFNVGILFAIKYLYGAMQNNIVNYRVIRLALPMDKDLVQLEQNAMKNTRADATNISDSVVFDNKFALLSKEAGSALNAYESIVSSSKILVPCNPIMSQGLIEAWFDIASDDTRRKYENFLRLFNVSREVADRFLHNPETLSVGERQRMVLAMAFAQDVEYLVLDDVFSVLNPELRETVSQAMLSSQVHHIVLFARNPEYIPCVFYGNNSKQVTHSVVEENHLQNTGSDKTMQADCVESKIPTGAESRGKFIRTVRELFSASIICLPIATVLIVLAELMFVENIATNTNLNMLQSSALFASLLIVVGIIALNFPVYAVPIVRLTKLHNRLIMRLHKYSNIDNKGDVLGRLGDDFSDLQMSIPSAIAHVIFVIVQTVIVLAMTIAAVPQYVYIMIIMVPLSCLIWYAGSRLLNTAADKQAQYRDKFLGALSSLLSTRSLPQGAIFDSSRKYHYASSENKYWQRMRRFINIYTVRNCMMQSLSLILEFSILYMLTVSSMNFASASAVLYFVVMLSSSLENVIETLQDSGVLTQTAQRVFSLENYERKQQAYKRNELAYQNLSNTIADSDISSVAIIGASGAGKSVLLRDWFDYNNTQNCMLIEDYLFDDNGAIVAPDFTSLTKCIGAQQRTVIMLDETFKSVTDADGCSEREIIVRAIRCAKTRNNKLVVVLHAQTNCDVFDKVINFDEYYKNPKVL</sequence>